<reference evidence="1 2" key="1">
    <citation type="journal article" date="2023" name="Plants (Basel)">
        <title>Bridging the Gap: Combining Genomics and Transcriptomics Approaches to Understand Stylosanthes scabra, an Orphan Legume from the Brazilian Caatinga.</title>
        <authorList>
            <person name="Ferreira-Neto J.R.C."/>
            <person name="da Silva M.D."/>
            <person name="Binneck E."/>
            <person name="de Melo N.F."/>
            <person name="da Silva R.H."/>
            <person name="de Melo A.L.T.M."/>
            <person name="Pandolfi V."/>
            <person name="Bustamante F.O."/>
            <person name="Brasileiro-Vidal A.C."/>
            <person name="Benko-Iseppon A.M."/>
        </authorList>
    </citation>
    <scope>NUCLEOTIDE SEQUENCE [LARGE SCALE GENOMIC DNA]</scope>
    <source>
        <tissue evidence="1">Leaves</tissue>
    </source>
</reference>
<keyword evidence="2" id="KW-1185">Reference proteome</keyword>
<sequence length="53" mass="6278">MSEDLSETKSSIVKKLSLIEDFKIAREKEVLDERENRDILLAMKEKELQIQQE</sequence>
<dbReference type="EMBL" id="JASCZI010164316">
    <property type="protein sequence ID" value="MED6179279.1"/>
    <property type="molecule type" value="Genomic_DNA"/>
</dbReference>
<evidence type="ECO:0000313" key="1">
    <source>
        <dbReference type="EMBL" id="MED6179279.1"/>
    </source>
</evidence>
<name>A0ABU6W1Q3_9FABA</name>
<proteinExistence type="predicted"/>
<organism evidence="1 2">
    <name type="scientific">Stylosanthes scabra</name>
    <dbReference type="NCBI Taxonomy" id="79078"/>
    <lineage>
        <taxon>Eukaryota</taxon>
        <taxon>Viridiplantae</taxon>
        <taxon>Streptophyta</taxon>
        <taxon>Embryophyta</taxon>
        <taxon>Tracheophyta</taxon>
        <taxon>Spermatophyta</taxon>
        <taxon>Magnoliopsida</taxon>
        <taxon>eudicotyledons</taxon>
        <taxon>Gunneridae</taxon>
        <taxon>Pentapetalae</taxon>
        <taxon>rosids</taxon>
        <taxon>fabids</taxon>
        <taxon>Fabales</taxon>
        <taxon>Fabaceae</taxon>
        <taxon>Papilionoideae</taxon>
        <taxon>50 kb inversion clade</taxon>
        <taxon>dalbergioids sensu lato</taxon>
        <taxon>Dalbergieae</taxon>
        <taxon>Pterocarpus clade</taxon>
        <taxon>Stylosanthes</taxon>
    </lineage>
</organism>
<dbReference type="Proteomes" id="UP001341840">
    <property type="component" value="Unassembled WGS sequence"/>
</dbReference>
<protein>
    <submittedName>
        <fullName evidence="1">Uncharacterized protein</fullName>
    </submittedName>
</protein>
<accession>A0ABU6W1Q3</accession>
<evidence type="ECO:0000313" key="2">
    <source>
        <dbReference type="Proteomes" id="UP001341840"/>
    </source>
</evidence>
<feature type="non-terminal residue" evidence="1">
    <location>
        <position position="53"/>
    </location>
</feature>
<gene>
    <name evidence="1" type="ORF">PIB30_115680</name>
</gene>
<comment type="caution">
    <text evidence="1">The sequence shown here is derived from an EMBL/GenBank/DDBJ whole genome shotgun (WGS) entry which is preliminary data.</text>
</comment>